<dbReference type="OrthoDB" id="944647at2"/>
<dbReference type="AlphaFoldDB" id="A0A401YZ75"/>
<organism evidence="1 2">
    <name type="scientific">Embleya hyalina</name>
    <dbReference type="NCBI Taxonomy" id="516124"/>
    <lineage>
        <taxon>Bacteria</taxon>
        <taxon>Bacillati</taxon>
        <taxon>Actinomycetota</taxon>
        <taxon>Actinomycetes</taxon>
        <taxon>Kitasatosporales</taxon>
        <taxon>Streptomycetaceae</taxon>
        <taxon>Embleya</taxon>
    </lineage>
</organism>
<dbReference type="InterPro" id="IPR041895">
    <property type="entry name" value="ArdA_dom1"/>
</dbReference>
<reference evidence="1 2" key="1">
    <citation type="submission" date="2018-12" db="EMBL/GenBank/DDBJ databases">
        <title>Draft genome sequence of Embleya hyalina NBRC 13850T.</title>
        <authorList>
            <person name="Komaki H."/>
            <person name="Hosoyama A."/>
            <person name="Kimura A."/>
            <person name="Ichikawa N."/>
            <person name="Tamura T."/>
        </authorList>
    </citation>
    <scope>NUCLEOTIDE SEQUENCE [LARGE SCALE GENOMIC DNA]</scope>
    <source>
        <strain evidence="1 2">NBRC 13850</strain>
    </source>
</reference>
<accession>A0A401YZ75</accession>
<protein>
    <recommendedName>
        <fullName evidence="3">Antirestriction protein</fullName>
    </recommendedName>
</protein>
<evidence type="ECO:0000313" key="2">
    <source>
        <dbReference type="Proteomes" id="UP000286931"/>
    </source>
</evidence>
<evidence type="ECO:0000313" key="1">
    <source>
        <dbReference type="EMBL" id="GCD99888.1"/>
    </source>
</evidence>
<proteinExistence type="predicted"/>
<comment type="caution">
    <text evidence="1">The sequence shown here is derived from an EMBL/GenBank/DDBJ whole genome shotgun (WGS) entry which is preliminary data.</text>
</comment>
<dbReference type="Proteomes" id="UP000286931">
    <property type="component" value="Unassembled WGS sequence"/>
</dbReference>
<name>A0A401YZ75_9ACTN</name>
<dbReference type="EMBL" id="BIFH01000035">
    <property type="protein sequence ID" value="GCD99888.1"/>
    <property type="molecule type" value="Genomic_DNA"/>
</dbReference>
<keyword evidence="2" id="KW-1185">Reference proteome</keyword>
<gene>
    <name evidence="1" type="ORF">EHYA_07610</name>
</gene>
<dbReference type="Gene3D" id="1.10.10.1190">
    <property type="entry name" value="Antirestriction protein ArdA, domain 3"/>
    <property type="match status" value="1"/>
</dbReference>
<dbReference type="Gene3D" id="3.10.20.480">
    <property type="entry name" value="Antirestriction protein ArdA, domain 1"/>
    <property type="match status" value="1"/>
</dbReference>
<sequence length="175" mass="19795">MSTERIYVASLSDYNHEILHGAWIDVADNTESGIWDEIEAMLKASPTARKYGEAAEEWAIHDSEGFDPIAIGEYTPIGDLVIYSRLIETCGSAVLAHFLGENTCALNELERHIKDRYVGTHDSFREFSDSYADAMLSEYPDFITEYFDYESYARDLENAYDVVQAPDGVHIFADN</sequence>
<dbReference type="RefSeq" id="WP_126641653.1">
    <property type="nucleotide sequence ID" value="NZ_BIFH01000035.1"/>
</dbReference>
<dbReference type="Pfam" id="PF07275">
    <property type="entry name" value="ArdA"/>
    <property type="match status" value="1"/>
</dbReference>
<dbReference type="InterPro" id="IPR009899">
    <property type="entry name" value="ArdA"/>
</dbReference>
<evidence type="ECO:0008006" key="3">
    <source>
        <dbReference type="Google" id="ProtNLM"/>
    </source>
</evidence>
<dbReference type="InterPro" id="IPR041893">
    <property type="entry name" value="ArdA_dom3"/>
</dbReference>